<organism evidence="3 4">
    <name type="scientific">Calothrix parasitica NIES-267</name>
    <dbReference type="NCBI Taxonomy" id="1973488"/>
    <lineage>
        <taxon>Bacteria</taxon>
        <taxon>Bacillati</taxon>
        <taxon>Cyanobacteriota</taxon>
        <taxon>Cyanophyceae</taxon>
        <taxon>Nostocales</taxon>
        <taxon>Calotrichaceae</taxon>
        <taxon>Calothrix</taxon>
    </lineage>
</organism>
<evidence type="ECO:0000313" key="3">
    <source>
        <dbReference type="EMBL" id="BAY80817.1"/>
    </source>
</evidence>
<dbReference type="EMBL" id="AP018227">
    <property type="protein sequence ID" value="BAY80817.1"/>
    <property type="molecule type" value="Genomic_DNA"/>
</dbReference>
<dbReference type="InterPro" id="IPR036986">
    <property type="entry name" value="S4_RNA-bd_sf"/>
</dbReference>
<dbReference type="Gene3D" id="3.10.290.10">
    <property type="entry name" value="RNA-binding S4 domain"/>
    <property type="match status" value="1"/>
</dbReference>
<dbReference type="AlphaFoldDB" id="A0A1Z4LHW6"/>
<dbReference type="Pfam" id="PF13275">
    <property type="entry name" value="S4_2"/>
    <property type="match status" value="1"/>
</dbReference>
<dbReference type="SUPFAM" id="SSF55174">
    <property type="entry name" value="Alpha-L RNA-binding motif"/>
    <property type="match status" value="1"/>
</dbReference>
<dbReference type="SMART" id="SM00363">
    <property type="entry name" value="S4"/>
    <property type="match status" value="1"/>
</dbReference>
<sequence length="71" mass="8012">MMIKLDQFLKFLGVAQTGGQAKHMIVDGAVKVNDELETRRGRKLFIGDKVTVGNQTFEVRNLDKDDEMIDS</sequence>
<dbReference type="PROSITE" id="PS50889">
    <property type="entry name" value="S4"/>
    <property type="match status" value="1"/>
</dbReference>
<gene>
    <name evidence="3" type="ORF">NIES267_02820</name>
</gene>
<accession>A0A1Z4LHW6</accession>
<dbReference type="Proteomes" id="UP000218418">
    <property type="component" value="Chromosome"/>
</dbReference>
<name>A0A1Z4LHW6_9CYAN</name>
<reference evidence="3 4" key="1">
    <citation type="submission" date="2017-06" db="EMBL/GenBank/DDBJ databases">
        <title>Genome sequencing of cyanobaciteial culture collection at National Institute for Environmental Studies (NIES).</title>
        <authorList>
            <person name="Hirose Y."/>
            <person name="Shimura Y."/>
            <person name="Fujisawa T."/>
            <person name="Nakamura Y."/>
            <person name="Kawachi M."/>
        </authorList>
    </citation>
    <scope>NUCLEOTIDE SEQUENCE [LARGE SCALE GENOMIC DNA]</scope>
    <source>
        <strain evidence="3 4">NIES-267</strain>
    </source>
</reference>
<dbReference type="InterPro" id="IPR002942">
    <property type="entry name" value="S4_RNA-bd"/>
</dbReference>
<dbReference type="CDD" id="cd00165">
    <property type="entry name" value="S4"/>
    <property type="match status" value="1"/>
</dbReference>
<keyword evidence="1" id="KW-0694">RNA-binding</keyword>
<evidence type="ECO:0000313" key="4">
    <source>
        <dbReference type="Proteomes" id="UP000218418"/>
    </source>
</evidence>
<dbReference type="GO" id="GO:0003723">
    <property type="term" value="F:RNA binding"/>
    <property type="evidence" value="ECO:0007669"/>
    <property type="project" value="UniProtKB-KW"/>
</dbReference>
<evidence type="ECO:0000259" key="2">
    <source>
        <dbReference type="SMART" id="SM00363"/>
    </source>
</evidence>
<protein>
    <submittedName>
        <fullName evidence="3">RNA-binding S4</fullName>
    </submittedName>
</protein>
<keyword evidence="4" id="KW-1185">Reference proteome</keyword>
<evidence type="ECO:0000256" key="1">
    <source>
        <dbReference type="PROSITE-ProRule" id="PRU00182"/>
    </source>
</evidence>
<feature type="domain" description="RNA-binding S4" evidence="2">
    <location>
        <begin position="3"/>
        <end position="63"/>
    </location>
</feature>
<proteinExistence type="predicted"/>